<dbReference type="InterPro" id="IPR034085">
    <property type="entry name" value="TOG"/>
</dbReference>
<organism evidence="3 4">
    <name type="scientific">Blepharisma stoltei</name>
    <dbReference type="NCBI Taxonomy" id="1481888"/>
    <lineage>
        <taxon>Eukaryota</taxon>
        <taxon>Sar</taxon>
        <taxon>Alveolata</taxon>
        <taxon>Ciliophora</taxon>
        <taxon>Postciliodesmatophora</taxon>
        <taxon>Heterotrichea</taxon>
        <taxon>Heterotrichida</taxon>
        <taxon>Blepharismidae</taxon>
        <taxon>Blepharisma</taxon>
    </lineage>
</organism>
<dbReference type="Proteomes" id="UP001162131">
    <property type="component" value="Unassembled WGS sequence"/>
</dbReference>
<evidence type="ECO:0000259" key="2">
    <source>
        <dbReference type="SMART" id="SM01349"/>
    </source>
</evidence>
<dbReference type="PANTHER" id="PTHR23346">
    <property type="entry name" value="TRANSLATIONAL ACTIVATOR GCN1-RELATED"/>
    <property type="match status" value="1"/>
</dbReference>
<dbReference type="Gene3D" id="1.25.10.10">
    <property type="entry name" value="Leucine-rich Repeat Variant"/>
    <property type="match status" value="4"/>
</dbReference>
<name>A0AAU9J385_9CILI</name>
<evidence type="ECO:0000313" key="4">
    <source>
        <dbReference type="Proteomes" id="UP001162131"/>
    </source>
</evidence>
<dbReference type="Pfam" id="PF24984">
    <property type="entry name" value="HEAT_EF3_GNC1"/>
    <property type="match status" value="1"/>
</dbReference>
<protein>
    <recommendedName>
        <fullName evidence="2">TOG domain-containing protein</fullName>
    </recommendedName>
</protein>
<comment type="caution">
    <text evidence="3">The sequence shown here is derived from an EMBL/GenBank/DDBJ whole genome shotgun (WGS) entry which is preliminary data.</text>
</comment>
<proteinExistence type="predicted"/>
<dbReference type="GO" id="GO:0005829">
    <property type="term" value="C:cytosol"/>
    <property type="evidence" value="ECO:0007669"/>
    <property type="project" value="TreeGrafter"/>
</dbReference>
<dbReference type="PANTHER" id="PTHR23346:SF7">
    <property type="entry name" value="STALLED RIBOSOME SENSOR GCN1"/>
    <property type="match status" value="1"/>
</dbReference>
<dbReference type="GO" id="GO:0034198">
    <property type="term" value="P:cellular response to amino acid starvation"/>
    <property type="evidence" value="ECO:0007669"/>
    <property type="project" value="TreeGrafter"/>
</dbReference>
<reference evidence="3" key="1">
    <citation type="submission" date="2021-09" db="EMBL/GenBank/DDBJ databases">
        <authorList>
            <consortium name="AG Swart"/>
            <person name="Singh M."/>
            <person name="Singh A."/>
            <person name="Seah K."/>
            <person name="Emmerich C."/>
        </authorList>
    </citation>
    <scope>NUCLEOTIDE SEQUENCE</scope>
    <source>
        <strain evidence="3">ATCC30299</strain>
    </source>
</reference>
<dbReference type="GO" id="GO:0019887">
    <property type="term" value="F:protein kinase regulator activity"/>
    <property type="evidence" value="ECO:0007669"/>
    <property type="project" value="TreeGrafter"/>
</dbReference>
<dbReference type="EMBL" id="CAJZBQ010000025">
    <property type="protein sequence ID" value="CAG9320379.1"/>
    <property type="molecule type" value="Genomic_DNA"/>
</dbReference>
<dbReference type="SUPFAM" id="SSF48371">
    <property type="entry name" value="ARM repeat"/>
    <property type="match status" value="3"/>
</dbReference>
<keyword evidence="4" id="KW-1185">Reference proteome</keyword>
<dbReference type="InterPro" id="IPR011989">
    <property type="entry name" value="ARM-like"/>
</dbReference>
<feature type="domain" description="TOG" evidence="2">
    <location>
        <begin position="1053"/>
        <end position="1291"/>
    </location>
</feature>
<sequence>MEALQALNNSLELQWTPEGLSHACEAIIAYLSSPHHTKKILHLIWTIAKKISQKIKDQDPLQYQSLFEKASGSYLFQLKLYKLLQLPANIQILSSLVRKSIESKLFKESKIPKFDFSQQNINPLELGENAPAAIFLLNSAPVSQLVQNFISTYLNDKAIKPNLREFMILYKPMLAQITTQQFGDELLGLVKRIIIRAVALLPEVTMMISYLSCDMSPFIWEIFSPNLLEYLYNEKYFNEALALFKVLAKKSSDLTEFQGKLVMLRDLNESQVFSLLSTLSHIPIAQLPNPEPLVNYTIAMGNRVKKEAFKKSVADCVANLNPQPTPQLIQYLQSNIQNAAFANLLSVYIRKYDLKIEVNYPNVSSSLLLAMALSIKIPQPCPVPVQNFLNDKGSSLYLLQNLSADESLAIARAIRNGLEIFPESETLCNKFAAFTLSKHGAVRKFCHENWPRSPVAFLCHGFMGCANDEILVDNYSNSFKPIITKLITSIKTSEDAYAIAELLSADGLYSIKRTSFVVSKYHSAFNAFDPARVFSCKRIAGLALTVGNFQEMFDYGLAKIQYEKFKIHREKREFVEGSYDNPHFNEVPKLLQICEEMLNKAGIKGDPRNSQLVEKAFGVVWNQMAAEVGAILNGFSVGIKLRAKLTPVPEFFDRLYRQVLPVVYELYQINDVSGPIWHFVDTLLSNSKSFSRVASQFTTAFLRSSLNITSDKALNKIFSFVDSNISISKLDLNEAYLLEKIVIYVLRQLGTSLRSSALSMMIEFLYAKNFFSLEDSIQQICHVLQTYSSPLINSIFPPLIPLLKPHHWEPLFDILLLLEPLTKQVLLDYLLQYEDTIPNEKWSVSTIYLSLFDEVDTVSSCSQEIWEKFNFKLTLDIFLDNILVCIFHDNVDIQTMAAKGTAKAMESNEDWKAPAMHRAFVEFDRRNDNREGIIKLLNQCVEILPKALVIETVEFILDKGMEDPTDHFRSGLLETGILYLNTRGEAYVNEIFTLLQLRIDSPHESTRHSAVVMLGFLAKFFGPEDFRIESTIELLLKSLDIPSDMLASTVSKCLPRLASYRPHLLEGLIDREVKKIFDKKPIKQKRGAGYGLASLIKGGGIKTLISYHILDIFENIINNKKAPTLDKGAILIAIEGLCSVLGRSFEPYFGEVLPFILDCFSDKELQEQANNAARVLMSKLSANGMKKILPLLTRGLEETKWKSKVGAIEALGKLAFCSWRQLALCLPDVVPQVVKAFSDTNPNVLDAAKTAITDIGSVITNPEIFQIVPILTKALGDISALSEVYKVLIDTAFHHYMDAPSLSLLIPLIETGLKSRSIELKKQACQIVGGITKLISDPMEIFPYLERIVTSLKYSLFDALPEVRNIAAQNLGALCNGIGNELAQPIVDWLQDIMQNNNPNVERSGAVHAYSEIILYNDHWEQLLPDLLKKCNDDSPIIRESYLGVFIFIPPNTQGKFERYLNKALPIFLKNLSHENEDVRKIAVRVVQLLIQDYGRTNMESFFVPLEEGLFQQNWRTRQSCITLMGEMLDKMEALGRREGKQLINHEIKNRILASVYILRSDHSGTIHVNAVSIWKSLVENTPKFLLALTPELVLRVVQICDKDVSEPREIAGTSVQGLISKYQGKLFSSYLRHFEMYFDKYPKGVAFALRIVCESATRNLLITYSDNIIQILEHLLHSNDKDFLENAGGIFHDLYNKTTIDNKDPGALSLLDKVVVYPAACRELLKFKNDGITKALLPKIMSSEHRSKTLPEVADLIADDLFNIRELNDIFTQIINGGDSLLNATKIIIASLSDHSNLESALNKLEYPVQSVLHIVDYFCSHTKLNFTGYVDKLLTLILPALLVNEPETIAFLPEVLKKTIASIPKEELCFYFPIFKSHLSNARRIQLFNEPKGLDPFLPILQSAIMYGSPEIKEMASRGYCDIIQLTDEAPLLPYAVNIAGPLIRVLSERVPGDVKVGILDALYFLLEKSPAKLKTFVTQLQSVFVKSMSHTEKNVRDAGHRNLIELLKLKPRVDLLVSDLCGLDGPEEIVVQGLQTLQEVARRTEIPSQSKTSAANKMMNDLKENTARSVTYEAGKLLGLIAPHPPTILESLPINEAGLHIAETMLSELPEENLYQAEGYFDELINSNYTEALGLLTNLSKVHPKATFMISMRHFDLFANNLAPALPLLISLPSEEFSANIDALSELLPAIAKACKAGGDPNLDQAVINIFSINKKKIDNVLKALHLLDQGADQVFFRQYAERLIQG</sequence>
<dbReference type="GO" id="GO:0006417">
    <property type="term" value="P:regulation of translation"/>
    <property type="evidence" value="ECO:0007669"/>
    <property type="project" value="TreeGrafter"/>
</dbReference>
<dbReference type="InterPro" id="IPR016024">
    <property type="entry name" value="ARM-type_fold"/>
</dbReference>
<gene>
    <name evidence="3" type="ORF">BSTOLATCC_MIC26295</name>
</gene>
<dbReference type="SMART" id="SM01349">
    <property type="entry name" value="TOG"/>
    <property type="match status" value="1"/>
</dbReference>
<evidence type="ECO:0000256" key="1">
    <source>
        <dbReference type="ARBA" id="ARBA00022737"/>
    </source>
</evidence>
<evidence type="ECO:0000313" key="3">
    <source>
        <dbReference type="EMBL" id="CAG9320379.1"/>
    </source>
</evidence>
<dbReference type="Pfam" id="PF24987">
    <property type="entry name" value="HEAT_EF3_N"/>
    <property type="match status" value="1"/>
</dbReference>
<keyword evidence="1" id="KW-0677">Repeat</keyword>
<accession>A0AAU9J385</accession>